<evidence type="ECO:0000256" key="1">
    <source>
        <dbReference type="SAM" id="MobiDB-lite"/>
    </source>
</evidence>
<feature type="compositionally biased region" description="Low complexity" evidence="1">
    <location>
        <begin position="102"/>
        <end position="111"/>
    </location>
</feature>
<organism evidence="2 3">
    <name type="scientific">Jimgerdemannia flammicorona</name>
    <dbReference type="NCBI Taxonomy" id="994334"/>
    <lineage>
        <taxon>Eukaryota</taxon>
        <taxon>Fungi</taxon>
        <taxon>Fungi incertae sedis</taxon>
        <taxon>Mucoromycota</taxon>
        <taxon>Mucoromycotina</taxon>
        <taxon>Endogonomycetes</taxon>
        <taxon>Endogonales</taxon>
        <taxon>Endogonaceae</taxon>
        <taxon>Jimgerdemannia</taxon>
    </lineage>
</organism>
<protein>
    <submittedName>
        <fullName evidence="2">Uncharacterized protein</fullName>
    </submittedName>
</protein>
<feature type="region of interest" description="Disordered" evidence="1">
    <location>
        <begin position="349"/>
        <end position="378"/>
    </location>
</feature>
<feature type="compositionally biased region" description="Basic and acidic residues" evidence="1">
    <location>
        <begin position="368"/>
        <end position="378"/>
    </location>
</feature>
<dbReference type="AlphaFoldDB" id="A0A433DAP0"/>
<reference evidence="2 3" key="1">
    <citation type="journal article" date="2018" name="New Phytol.">
        <title>Phylogenomics of Endogonaceae and evolution of mycorrhizas within Mucoromycota.</title>
        <authorList>
            <person name="Chang Y."/>
            <person name="Desiro A."/>
            <person name="Na H."/>
            <person name="Sandor L."/>
            <person name="Lipzen A."/>
            <person name="Clum A."/>
            <person name="Barry K."/>
            <person name="Grigoriev I.V."/>
            <person name="Martin F.M."/>
            <person name="Stajich J.E."/>
            <person name="Smith M.E."/>
            <person name="Bonito G."/>
            <person name="Spatafora J.W."/>
        </authorList>
    </citation>
    <scope>NUCLEOTIDE SEQUENCE [LARGE SCALE GENOMIC DNA]</scope>
    <source>
        <strain evidence="2 3">GMNB39</strain>
    </source>
</reference>
<keyword evidence="3" id="KW-1185">Reference proteome</keyword>
<evidence type="ECO:0000313" key="3">
    <source>
        <dbReference type="Proteomes" id="UP000268093"/>
    </source>
</evidence>
<name>A0A433DAP0_9FUNG</name>
<gene>
    <name evidence="2" type="ORF">BC936DRAFT_145194</name>
</gene>
<comment type="caution">
    <text evidence="2">The sequence shown here is derived from an EMBL/GenBank/DDBJ whole genome shotgun (WGS) entry which is preliminary data.</text>
</comment>
<dbReference type="Proteomes" id="UP000268093">
    <property type="component" value="Unassembled WGS sequence"/>
</dbReference>
<feature type="region of interest" description="Disordered" evidence="1">
    <location>
        <begin position="86"/>
        <end position="123"/>
    </location>
</feature>
<accession>A0A433DAP0</accession>
<dbReference type="EMBL" id="RBNI01003979">
    <property type="protein sequence ID" value="RUP47901.1"/>
    <property type="molecule type" value="Genomic_DNA"/>
</dbReference>
<evidence type="ECO:0000313" key="2">
    <source>
        <dbReference type="EMBL" id="RUP47901.1"/>
    </source>
</evidence>
<proteinExistence type="predicted"/>
<sequence>MVADIFLKTTPESATHELLPAVTTQLGSNPTDPPETVSSSEVRWKKRALDLSGEVERLRRKLCLTEEVTIYISFPSELTKTRLSLAAKKRKPKKPTEEEQHASSSAGTPVVVPTPPSSASVRRDDDGALAILDPDCRAFVEVTRDVAAVADADGEEDEDIDEDALSTFDLLQAMSFLHEFRALHHATSKLAPDTPAVPNPERSRAISQTMIRLLGFVTTRTDRVVRAFWEGTRAQVVLASNGRPPDSRMEPARMRREDVMFCLDKVRAIAGKVLTASYRRVAYQQLSEYSTYPLNQSTPRRRLPILPCPSLCPPRRHPTRPEHHVPDSDPGHFDLRSRVGGNGIDARAHAARNSNHRDGRGRAGGFAGRDRRGAGRVV</sequence>